<dbReference type="GeneTree" id="ENSGT00390000011190"/>
<dbReference type="Pfam" id="PF15320">
    <property type="entry name" value="RAM"/>
    <property type="match status" value="1"/>
</dbReference>
<dbReference type="Bgee" id="ENSLACG00000017822">
    <property type="expression patterns" value="Expressed in muscle tissue and 6 other cell types or tissues"/>
</dbReference>
<dbReference type="KEGG" id="lcm:102350055"/>
<feature type="region of interest" description="Disordered" evidence="4">
    <location>
        <begin position="89"/>
        <end position="122"/>
    </location>
</feature>
<evidence type="ECO:0000256" key="1">
    <source>
        <dbReference type="ARBA" id="ARBA00004123"/>
    </source>
</evidence>
<accession>H3BEF5</accession>
<dbReference type="PANTHER" id="PTHR48168">
    <property type="entry name" value="RNA GUANINE-7 METHYLTRANSFERASE-ACTIVATING SUBUNIT-LIKE (PSEUDOGENE)-RELATED"/>
    <property type="match status" value="1"/>
</dbReference>
<dbReference type="Proteomes" id="UP000008672">
    <property type="component" value="Unassembled WGS sequence"/>
</dbReference>
<dbReference type="GO" id="GO:0031533">
    <property type="term" value="C:mRNA capping enzyme complex"/>
    <property type="evidence" value="ECO:0007669"/>
    <property type="project" value="InterPro"/>
</dbReference>
<evidence type="ECO:0000313" key="5">
    <source>
        <dbReference type="Ensembl" id="ENSLACP00000020276.1"/>
    </source>
</evidence>
<dbReference type="GO" id="GO:0003723">
    <property type="term" value="F:RNA binding"/>
    <property type="evidence" value="ECO:0007669"/>
    <property type="project" value="InterPro"/>
</dbReference>
<evidence type="ECO:0000256" key="4">
    <source>
        <dbReference type="SAM" id="MobiDB-lite"/>
    </source>
</evidence>
<comment type="subcellular location">
    <subcellularLocation>
        <location evidence="1">Nucleus</location>
    </subcellularLocation>
</comment>
<comment type="similarity">
    <text evidence="3">Belongs to the RAM family.</text>
</comment>
<keyword evidence="2" id="KW-0539">Nucleus</keyword>
<feature type="compositionally biased region" description="Polar residues" evidence="4">
    <location>
        <begin position="89"/>
        <end position="114"/>
    </location>
</feature>
<dbReference type="EMBL" id="AFYH01020541">
    <property type="status" value="NOT_ANNOTATED_CDS"/>
    <property type="molecule type" value="Genomic_DNA"/>
</dbReference>
<dbReference type="InterPro" id="IPR028271">
    <property type="entry name" value="RAMAC"/>
</dbReference>
<dbReference type="eggNOG" id="ENOG502S60Q">
    <property type="taxonomic scope" value="Eukaryota"/>
</dbReference>
<dbReference type="Ensembl" id="ENSLACT00000020416.1">
    <property type="protein sequence ID" value="ENSLACP00000020276.1"/>
    <property type="gene ID" value="ENSLACG00000017822.1"/>
</dbReference>
<dbReference type="HOGENOM" id="CLU_144253_0_0_1"/>
<proteinExistence type="inferred from homology"/>
<sequence>MSTTTEAANYEEMFTHRFTADDREYEEYLKCPQNSPPIVEDWRSKSGGNQRNQHNRSQDYRSYRGTNQCRNWTNDNRWNRQQQGRDWSYSYSPYRQQGHYDSNQQGHQGYNSYNRRPHNDHY</sequence>
<keyword evidence="6" id="KW-1185">Reference proteome</keyword>
<dbReference type="FunCoup" id="H3BEF5">
    <property type="interactions" value="936"/>
</dbReference>
<dbReference type="EMBL" id="AFYH01020542">
    <property type="status" value="NOT_ANNOTATED_CDS"/>
    <property type="molecule type" value="Genomic_DNA"/>
</dbReference>
<dbReference type="GO" id="GO:0106005">
    <property type="term" value="P:RNA 5'-cap (guanine-N7)-methylation"/>
    <property type="evidence" value="ECO:0007669"/>
    <property type="project" value="InterPro"/>
</dbReference>
<dbReference type="RefSeq" id="XP_005989680.1">
    <property type="nucleotide sequence ID" value="XM_005989618.3"/>
</dbReference>
<dbReference type="InParanoid" id="H3BEF5"/>
<reference evidence="6" key="1">
    <citation type="submission" date="2011-08" db="EMBL/GenBank/DDBJ databases">
        <title>The draft genome of Latimeria chalumnae.</title>
        <authorList>
            <person name="Di Palma F."/>
            <person name="Alfoldi J."/>
            <person name="Johnson J."/>
            <person name="Berlin A."/>
            <person name="Gnerre S."/>
            <person name="Jaffe D."/>
            <person name="MacCallum I."/>
            <person name="Young S."/>
            <person name="Walker B.J."/>
            <person name="Lander E."/>
            <person name="Lindblad-Toh K."/>
        </authorList>
    </citation>
    <scope>NUCLEOTIDE SEQUENCE [LARGE SCALE GENOMIC DNA]</scope>
    <source>
        <strain evidence="6">Wild caught</strain>
    </source>
</reference>
<organism evidence="5 6">
    <name type="scientific">Latimeria chalumnae</name>
    <name type="common">Coelacanth</name>
    <dbReference type="NCBI Taxonomy" id="7897"/>
    <lineage>
        <taxon>Eukaryota</taxon>
        <taxon>Metazoa</taxon>
        <taxon>Chordata</taxon>
        <taxon>Craniata</taxon>
        <taxon>Vertebrata</taxon>
        <taxon>Euteleostomi</taxon>
        <taxon>Coelacanthiformes</taxon>
        <taxon>Coelacanthidae</taxon>
        <taxon>Latimeria</taxon>
    </lineage>
</organism>
<dbReference type="GeneID" id="102350055"/>
<reference evidence="5" key="2">
    <citation type="submission" date="2025-08" db="UniProtKB">
        <authorList>
            <consortium name="Ensembl"/>
        </authorList>
    </citation>
    <scope>IDENTIFICATION</scope>
</reference>
<evidence type="ECO:0000256" key="3">
    <source>
        <dbReference type="ARBA" id="ARBA00034716"/>
    </source>
</evidence>
<dbReference type="STRING" id="7897.ENSLACP00000020276"/>
<feature type="compositionally biased region" description="Polar residues" evidence="4">
    <location>
        <begin position="64"/>
        <end position="77"/>
    </location>
</feature>
<evidence type="ECO:0000256" key="2">
    <source>
        <dbReference type="ARBA" id="ARBA00023242"/>
    </source>
</evidence>
<feature type="region of interest" description="Disordered" evidence="4">
    <location>
        <begin position="32"/>
        <end position="77"/>
    </location>
</feature>
<gene>
    <name evidence="5" type="primary">RAMAC</name>
</gene>
<dbReference type="OMA" id="PPIIEEW"/>
<dbReference type="OrthoDB" id="5875297at2759"/>
<dbReference type="CTD" id="83640"/>
<name>H3BEF5_LATCH</name>
<dbReference type="PANTHER" id="PTHR48168:SF1">
    <property type="entry name" value="RNA GUANINE-N7 METHYLTRANSFERASE ACTIVATING SUBUNIT-RELATED"/>
    <property type="match status" value="1"/>
</dbReference>
<dbReference type="AlphaFoldDB" id="H3BEF5"/>
<protein>
    <submittedName>
        <fullName evidence="5">RNA guanine-7 methyltransferase activating subunit</fullName>
    </submittedName>
</protein>
<reference evidence="5" key="3">
    <citation type="submission" date="2025-09" db="UniProtKB">
        <authorList>
            <consortium name="Ensembl"/>
        </authorList>
    </citation>
    <scope>IDENTIFICATION</scope>
</reference>
<evidence type="ECO:0000313" key="6">
    <source>
        <dbReference type="Proteomes" id="UP000008672"/>
    </source>
</evidence>